<proteinExistence type="predicted"/>
<evidence type="ECO:0000313" key="2">
    <source>
        <dbReference type="EMBL" id="WUX51233.1"/>
    </source>
</evidence>
<name>A0ABZ2A195_STRNV</name>
<evidence type="ECO:0000313" key="3">
    <source>
        <dbReference type="Proteomes" id="UP001432209"/>
    </source>
</evidence>
<keyword evidence="3" id="KW-1185">Reference proteome</keyword>
<feature type="region of interest" description="Disordered" evidence="1">
    <location>
        <begin position="74"/>
        <end position="93"/>
    </location>
</feature>
<organism evidence="2 3">
    <name type="scientific">Streptomyces niveus</name>
    <name type="common">Streptomyces spheroides</name>
    <dbReference type="NCBI Taxonomy" id="193462"/>
    <lineage>
        <taxon>Bacteria</taxon>
        <taxon>Bacillati</taxon>
        <taxon>Actinomycetota</taxon>
        <taxon>Actinomycetes</taxon>
        <taxon>Kitasatosporales</taxon>
        <taxon>Streptomycetaceae</taxon>
        <taxon>Streptomyces</taxon>
    </lineage>
</organism>
<accession>A0ABZ2A195</accession>
<reference evidence="2" key="1">
    <citation type="submission" date="2022-10" db="EMBL/GenBank/DDBJ databases">
        <title>The complete genomes of actinobacterial strains from the NBC collection.</title>
        <authorList>
            <person name="Joergensen T.S."/>
            <person name="Alvarez Arevalo M."/>
            <person name="Sterndorff E.B."/>
            <person name="Faurdal D."/>
            <person name="Vuksanovic O."/>
            <person name="Mourched A.-S."/>
            <person name="Charusanti P."/>
            <person name="Shaw S."/>
            <person name="Blin K."/>
            <person name="Weber T."/>
        </authorList>
    </citation>
    <scope>NUCLEOTIDE SEQUENCE</scope>
    <source>
        <strain evidence="2">NBC_01432</strain>
    </source>
</reference>
<protein>
    <submittedName>
        <fullName evidence="2">Uncharacterized protein</fullName>
    </submittedName>
</protein>
<dbReference type="Proteomes" id="UP001432209">
    <property type="component" value="Chromosome"/>
</dbReference>
<gene>
    <name evidence="2" type="ORF">OG442_06590</name>
</gene>
<dbReference type="EMBL" id="CP109495">
    <property type="protein sequence ID" value="WUX51233.1"/>
    <property type="molecule type" value="Genomic_DNA"/>
</dbReference>
<sequence>MSKPNALRGIRDNRLRELAKAATKQDFELGLTANRHAYLRCSACSTRITFSKTAPASSSRAYLSILTRLRKHGLTYEGRGGEHTAQPPATTTR</sequence>
<evidence type="ECO:0000256" key="1">
    <source>
        <dbReference type="SAM" id="MobiDB-lite"/>
    </source>
</evidence>
<dbReference type="RefSeq" id="WP_329074880.1">
    <property type="nucleotide sequence ID" value="NZ_CP109495.1"/>
</dbReference>